<accession>A0AAV7W4A5</accession>
<gene>
    <name evidence="1" type="ORF">NDU88_002957</name>
</gene>
<keyword evidence="2" id="KW-1185">Reference proteome</keyword>
<protein>
    <submittedName>
        <fullName evidence="1">Uncharacterized protein</fullName>
    </submittedName>
</protein>
<sequence>MEEAATSSQMAHSLRSIKNGAWARRCGAEKDQRAHQGRRLNAGRAAATFQYQENLTIGNLLIGNLLGIYFAEQTTKEKKLRMG</sequence>
<organism evidence="1 2">
    <name type="scientific">Pleurodeles waltl</name>
    <name type="common">Iberian ribbed newt</name>
    <dbReference type="NCBI Taxonomy" id="8319"/>
    <lineage>
        <taxon>Eukaryota</taxon>
        <taxon>Metazoa</taxon>
        <taxon>Chordata</taxon>
        <taxon>Craniata</taxon>
        <taxon>Vertebrata</taxon>
        <taxon>Euteleostomi</taxon>
        <taxon>Amphibia</taxon>
        <taxon>Batrachia</taxon>
        <taxon>Caudata</taxon>
        <taxon>Salamandroidea</taxon>
        <taxon>Salamandridae</taxon>
        <taxon>Pleurodelinae</taxon>
        <taxon>Pleurodeles</taxon>
    </lineage>
</organism>
<evidence type="ECO:0000313" key="1">
    <source>
        <dbReference type="EMBL" id="KAJ1207566.1"/>
    </source>
</evidence>
<proteinExistence type="predicted"/>
<dbReference type="EMBL" id="JANPWB010000002">
    <property type="protein sequence ID" value="KAJ1207566.1"/>
    <property type="molecule type" value="Genomic_DNA"/>
</dbReference>
<dbReference type="Proteomes" id="UP001066276">
    <property type="component" value="Chromosome 1_2"/>
</dbReference>
<comment type="caution">
    <text evidence="1">The sequence shown here is derived from an EMBL/GenBank/DDBJ whole genome shotgun (WGS) entry which is preliminary data.</text>
</comment>
<reference evidence="1" key="1">
    <citation type="journal article" date="2022" name="bioRxiv">
        <title>Sequencing and chromosome-scale assembly of the giantPleurodeles waltlgenome.</title>
        <authorList>
            <person name="Brown T."/>
            <person name="Elewa A."/>
            <person name="Iarovenko S."/>
            <person name="Subramanian E."/>
            <person name="Araus A.J."/>
            <person name="Petzold A."/>
            <person name="Susuki M."/>
            <person name="Suzuki K.-i.T."/>
            <person name="Hayashi T."/>
            <person name="Toyoda A."/>
            <person name="Oliveira C."/>
            <person name="Osipova E."/>
            <person name="Leigh N.D."/>
            <person name="Simon A."/>
            <person name="Yun M.H."/>
        </authorList>
    </citation>
    <scope>NUCLEOTIDE SEQUENCE</scope>
    <source>
        <strain evidence="1">20211129_DDA</strain>
        <tissue evidence="1">Liver</tissue>
    </source>
</reference>
<dbReference type="AlphaFoldDB" id="A0AAV7W4A5"/>
<name>A0AAV7W4A5_PLEWA</name>
<evidence type="ECO:0000313" key="2">
    <source>
        <dbReference type="Proteomes" id="UP001066276"/>
    </source>
</evidence>